<dbReference type="EMBL" id="WTML01000155">
    <property type="protein sequence ID" value="MWL00007.1"/>
    <property type="molecule type" value="Genomic_DNA"/>
</dbReference>
<dbReference type="AlphaFoldDB" id="A0A6D0DHM1"/>
<reference evidence="3 4" key="1">
    <citation type="submission" date="2019-12" db="EMBL/GenBank/DDBJ databases">
        <title>Enteriobacteria Tanzani isolates_10432.</title>
        <authorList>
            <person name="Subbiah M."/>
            <person name="Call D."/>
        </authorList>
    </citation>
    <scope>NUCLEOTIDE SEQUENCE [LARGE SCALE GENOMIC DNA]</scope>
    <source>
        <strain evidence="2 3">10432wG7</strain>
        <strain evidence="1 4">10432wG8</strain>
    </source>
</reference>
<evidence type="ECO:0000313" key="3">
    <source>
        <dbReference type="Proteomes" id="UP000430081"/>
    </source>
</evidence>
<proteinExistence type="predicted"/>
<dbReference type="Proteomes" id="UP000430081">
    <property type="component" value="Unassembled WGS sequence"/>
</dbReference>
<evidence type="ECO:0000313" key="1">
    <source>
        <dbReference type="EMBL" id="MWL00007.1"/>
    </source>
</evidence>
<evidence type="ECO:0000313" key="4">
    <source>
        <dbReference type="Proteomes" id="UP000462271"/>
    </source>
</evidence>
<name>A0A6D0DHM1_ECOLX</name>
<dbReference type="EMBL" id="WTMQ01000002">
    <property type="protein sequence ID" value="MWL03688.1"/>
    <property type="molecule type" value="Genomic_DNA"/>
</dbReference>
<gene>
    <name evidence="2" type="ORF">GQM13_09560</name>
    <name evidence="1" type="ORF">GQM21_23035</name>
</gene>
<dbReference type="Proteomes" id="UP000462271">
    <property type="component" value="Unassembled WGS sequence"/>
</dbReference>
<accession>A0A6D0DHM1</accession>
<sequence length="59" mass="6453">MGCAKWRSDSKRNSLKTLAGYARTDTVLSTATFGEIGRRIVEFEQGGKARATYGAQLIN</sequence>
<evidence type="ECO:0000313" key="2">
    <source>
        <dbReference type="EMBL" id="MWL03688.1"/>
    </source>
</evidence>
<organism evidence="2 3">
    <name type="scientific">Escherichia coli</name>
    <dbReference type="NCBI Taxonomy" id="562"/>
    <lineage>
        <taxon>Bacteria</taxon>
        <taxon>Pseudomonadati</taxon>
        <taxon>Pseudomonadota</taxon>
        <taxon>Gammaproteobacteria</taxon>
        <taxon>Enterobacterales</taxon>
        <taxon>Enterobacteriaceae</taxon>
        <taxon>Escherichia</taxon>
    </lineage>
</organism>
<protein>
    <submittedName>
        <fullName evidence="2">Uncharacterized protein</fullName>
    </submittedName>
</protein>
<comment type="caution">
    <text evidence="2">The sequence shown here is derived from an EMBL/GenBank/DDBJ whole genome shotgun (WGS) entry which is preliminary data.</text>
</comment>